<proteinExistence type="predicted"/>
<protein>
    <submittedName>
        <fullName evidence="1">Uncharacterized protein</fullName>
    </submittedName>
</protein>
<dbReference type="EMBL" id="BAAASX010000026">
    <property type="protein sequence ID" value="GAA2351720.1"/>
    <property type="molecule type" value="Genomic_DNA"/>
</dbReference>
<gene>
    <name evidence="1" type="ORF">GCM10010403_51930</name>
</gene>
<keyword evidence="2" id="KW-1185">Reference proteome</keyword>
<accession>A0ABP5TFV9</accession>
<organism evidence="1 2">
    <name type="scientific">Glycomyces rutgersensis</name>
    <dbReference type="NCBI Taxonomy" id="58115"/>
    <lineage>
        <taxon>Bacteria</taxon>
        <taxon>Bacillati</taxon>
        <taxon>Actinomycetota</taxon>
        <taxon>Actinomycetes</taxon>
        <taxon>Glycomycetales</taxon>
        <taxon>Glycomycetaceae</taxon>
        <taxon>Glycomyces</taxon>
    </lineage>
</organism>
<evidence type="ECO:0000313" key="2">
    <source>
        <dbReference type="Proteomes" id="UP001501584"/>
    </source>
</evidence>
<dbReference type="Proteomes" id="UP001501584">
    <property type="component" value="Unassembled WGS sequence"/>
</dbReference>
<name>A0ABP5TFV9_9ACTN</name>
<sequence>METTHSGKCVLCSDTDRDGQPRERNWAYQGLQTCIGHYERLDRALDVIPKEYRLLSAAPGSSTGQARVSGTGEQPLGVRVPVLDLMSPANTGTVHDTFGDQEGTASVASILAYLVDDWIAYRGNKETTPVPSVTHMCTWLRDRLEWAATDPEDYVGGHPALLEFSHDLHRLVAAIRSANGNLPQENDHKDGVECPRCDRMALYDTVDYIECVEGKHGCGRLLSYTEYAQWVQLKGHFLRAAVPCPSCGLAALAGTRAHQRVECLLAKGGCGTVLPWPVYDQWAKAVAAVEKSGALLWGEHHPLPGLKTLQQAA</sequence>
<evidence type="ECO:0000313" key="1">
    <source>
        <dbReference type="EMBL" id="GAA2351720.1"/>
    </source>
</evidence>
<reference evidence="2" key="1">
    <citation type="journal article" date="2019" name="Int. J. Syst. Evol. Microbiol.">
        <title>The Global Catalogue of Microorganisms (GCM) 10K type strain sequencing project: providing services to taxonomists for standard genome sequencing and annotation.</title>
        <authorList>
            <consortium name="The Broad Institute Genomics Platform"/>
            <consortium name="The Broad Institute Genome Sequencing Center for Infectious Disease"/>
            <person name="Wu L."/>
            <person name="Ma J."/>
        </authorList>
    </citation>
    <scope>NUCLEOTIDE SEQUENCE [LARGE SCALE GENOMIC DNA]</scope>
    <source>
        <strain evidence="2">JCM 6238</strain>
    </source>
</reference>
<dbReference type="RefSeq" id="WP_310283780.1">
    <property type="nucleotide sequence ID" value="NZ_BAAASX010000026.1"/>
</dbReference>
<comment type="caution">
    <text evidence="1">The sequence shown here is derived from an EMBL/GenBank/DDBJ whole genome shotgun (WGS) entry which is preliminary data.</text>
</comment>